<sequence length="84" mass="9314">MNPWSRDFAVSRTTDRAGRSSAYPVTPPRRPTANPAGRWAKRRVRMPVAFSNMPSGSGSRAPAATSSCNRREVTACRGRHERSR</sequence>
<dbReference type="EMBL" id="JXZB01000004">
    <property type="protein sequence ID" value="KIQ63058.1"/>
    <property type="molecule type" value="Genomic_DNA"/>
</dbReference>
<organism evidence="2 3">
    <name type="scientific">Kitasatospora griseola</name>
    <name type="common">Streptomyces griseolosporeus</name>
    <dbReference type="NCBI Taxonomy" id="2064"/>
    <lineage>
        <taxon>Bacteria</taxon>
        <taxon>Bacillati</taxon>
        <taxon>Actinomycetota</taxon>
        <taxon>Actinomycetes</taxon>
        <taxon>Kitasatosporales</taxon>
        <taxon>Streptomycetaceae</taxon>
        <taxon>Kitasatospora</taxon>
    </lineage>
</organism>
<feature type="region of interest" description="Disordered" evidence="1">
    <location>
        <begin position="1"/>
        <end position="84"/>
    </location>
</feature>
<feature type="compositionally biased region" description="Polar residues" evidence="1">
    <location>
        <begin position="52"/>
        <end position="68"/>
    </location>
</feature>
<evidence type="ECO:0000313" key="2">
    <source>
        <dbReference type="EMBL" id="KIQ63058.1"/>
    </source>
</evidence>
<dbReference type="PATRIC" id="fig|2064.6.peg.6385"/>
<evidence type="ECO:0000313" key="3">
    <source>
        <dbReference type="Proteomes" id="UP000032066"/>
    </source>
</evidence>
<keyword evidence="3" id="KW-1185">Reference proteome</keyword>
<dbReference type="AlphaFoldDB" id="A0A0D0PWW1"/>
<proteinExistence type="predicted"/>
<protein>
    <submittedName>
        <fullName evidence="2">Uncharacterized protein</fullName>
    </submittedName>
</protein>
<reference evidence="2 3" key="1">
    <citation type="submission" date="2015-02" db="EMBL/GenBank/DDBJ databases">
        <title>Draft genome sequence of Kitasatospora griseola MF730-N6, a bafilomycin, terpentecin and satosporin producer.</title>
        <authorList>
            <person name="Arens J.C."/>
            <person name="Haltli B."/>
            <person name="Kerr R.G."/>
        </authorList>
    </citation>
    <scope>NUCLEOTIDE SEQUENCE [LARGE SCALE GENOMIC DNA]</scope>
    <source>
        <strain evidence="2 3">MF730-N6</strain>
    </source>
</reference>
<gene>
    <name evidence="2" type="ORF">TR51_30095</name>
</gene>
<name>A0A0D0PWW1_KITGR</name>
<accession>A0A0D0PWW1</accession>
<dbReference type="Proteomes" id="UP000032066">
    <property type="component" value="Unassembled WGS sequence"/>
</dbReference>
<evidence type="ECO:0000256" key="1">
    <source>
        <dbReference type="SAM" id="MobiDB-lite"/>
    </source>
</evidence>
<comment type="caution">
    <text evidence="2">The sequence shown here is derived from an EMBL/GenBank/DDBJ whole genome shotgun (WGS) entry which is preliminary data.</text>
</comment>